<evidence type="ECO:0000313" key="2">
    <source>
        <dbReference type="EMBL" id="TXF11283.1"/>
    </source>
</evidence>
<accession>A0A5C7ESU4</accession>
<protein>
    <submittedName>
        <fullName evidence="2">Aldo/keto reductase</fullName>
    </submittedName>
</protein>
<dbReference type="InterPro" id="IPR020471">
    <property type="entry name" value="AKR"/>
</dbReference>
<dbReference type="Gene3D" id="3.20.20.100">
    <property type="entry name" value="NADP-dependent oxidoreductase domain"/>
    <property type="match status" value="1"/>
</dbReference>
<dbReference type="GO" id="GO:0005829">
    <property type="term" value="C:cytosol"/>
    <property type="evidence" value="ECO:0007669"/>
    <property type="project" value="TreeGrafter"/>
</dbReference>
<proteinExistence type="predicted"/>
<dbReference type="GO" id="GO:0016491">
    <property type="term" value="F:oxidoreductase activity"/>
    <property type="evidence" value="ECO:0007669"/>
    <property type="project" value="InterPro"/>
</dbReference>
<dbReference type="EMBL" id="VPFL01000015">
    <property type="protein sequence ID" value="TXF11283.1"/>
    <property type="molecule type" value="Genomic_DNA"/>
</dbReference>
<name>A0A5C7ESU4_9PROT</name>
<dbReference type="InterPro" id="IPR023210">
    <property type="entry name" value="NADP_OxRdtase_dom"/>
</dbReference>
<dbReference type="PANTHER" id="PTHR42686">
    <property type="entry name" value="GH17980P-RELATED"/>
    <property type="match status" value="1"/>
</dbReference>
<organism evidence="2 3">
    <name type="scientific">Pelomicrobium methylotrophicum</name>
    <dbReference type="NCBI Taxonomy" id="2602750"/>
    <lineage>
        <taxon>Bacteria</taxon>
        <taxon>Pseudomonadati</taxon>
        <taxon>Pseudomonadota</taxon>
        <taxon>Hydrogenophilia</taxon>
        <taxon>Hydrogenophilia incertae sedis</taxon>
        <taxon>Pelomicrobium</taxon>
    </lineage>
</organism>
<dbReference type="PANTHER" id="PTHR42686:SF1">
    <property type="entry name" value="GH17980P-RELATED"/>
    <property type="match status" value="1"/>
</dbReference>
<comment type="caution">
    <text evidence="2">The sequence shown here is derived from an EMBL/GenBank/DDBJ whole genome shotgun (WGS) entry which is preliminary data.</text>
</comment>
<sequence>MSGKASVPGFATRAGTEAYARTFGAQCAEGHYSDFLNLHLKLSSLGVGTFPGAASDEVDAHYATVVERALLAGINVIDTAAHYRYGRSARAVGEGLRRALARGVAREQVFLISKGGFLTFEGGLPEDFESWFEAQIVNRGLGERRDLCGVHLISPEHIAWQLDRSLEAMGVETLDAFLVDQPEVHIPVIGKAELNRKLERVFVALERAVAAGKIRYYGIATFNGLRVETDHPLFESIASLLGHAQKAAQAAAGDESARHHFRVIALPFNQIMPEGFTRFSQATGQGNIASTLQAAHQLRVYVLASHTLAKGHLATHCVDSVHAALPQLDNHAQRALQFNRSTPGIGTSLVGISTPAHLEDLLAVARRPPMRKEAYLRLYQRAE</sequence>
<feature type="domain" description="NADP-dependent oxidoreductase" evidence="1">
    <location>
        <begin position="45"/>
        <end position="223"/>
    </location>
</feature>
<dbReference type="OrthoDB" id="5289885at2"/>
<dbReference type="SUPFAM" id="SSF51430">
    <property type="entry name" value="NAD(P)-linked oxidoreductase"/>
    <property type="match status" value="1"/>
</dbReference>
<dbReference type="InterPro" id="IPR036812">
    <property type="entry name" value="NAD(P)_OxRdtase_dom_sf"/>
</dbReference>
<evidence type="ECO:0000259" key="1">
    <source>
        <dbReference type="Pfam" id="PF00248"/>
    </source>
</evidence>
<dbReference type="RefSeq" id="WP_147800299.1">
    <property type="nucleotide sequence ID" value="NZ_VPFL01000015.1"/>
</dbReference>
<dbReference type="Pfam" id="PF00248">
    <property type="entry name" value="Aldo_ket_red"/>
    <property type="match status" value="1"/>
</dbReference>
<evidence type="ECO:0000313" key="3">
    <source>
        <dbReference type="Proteomes" id="UP000321201"/>
    </source>
</evidence>
<dbReference type="CDD" id="cd19099">
    <property type="entry name" value="AKR_unchar"/>
    <property type="match status" value="1"/>
</dbReference>
<dbReference type="InParanoid" id="A0A5C7ESU4"/>
<dbReference type="AlphaFoldDB" id="A0A5C7ESU4"/>
<keyword evidence="3" id="KW-1185">Reference proteome</keyword>
<dbReference type="Proteomes" id="UP000321201">
    <property type="component" value="Unassembled WGS sequence"/>
</dbReference>
<reference evidence="2 3" key="1">
    <citation type="submission" date="2019-08" db="EMBL/GenBank/DDBJ databases">
        <title>Pelomicrobium methylotrophicum gen. nov., sp. nov. a moderately thermophilic, facultatively anaerobic, lithoautotrophic and methylotrophic bacterium isolated from a terrestrial mud volcano.</title>
        <authorList>
            <person name="Slobodkina G.B."/>
            <person name="Merkel A.Y."/>
            <person name="Slobodkin A.I."/>
        </authorList>
    </citation>
    <scope>NUCLEOTIDE SEQUENCE [LARGE SCALE GENOMIC DNA]</scope>
    <source>
        <strain evidence="2 3">SM250</strain>
    </source>
</reference>
<gene>
    <name evidence="2" type="ORF">FR698_11245</name>
</gene>